<feature type="domain" description="Radical SAM core" evidence="7">
    <location>
        <begin position="44"/>
        <end position="269"/>
    </location>
</feature>
<dbReference type="InterPro" id="IPR016431">
    <property type="entry name" value="Pyrv-formate_lyase-activ_prd"/>
</dbReference>
<evidence type="ECO:0000313" key="8">
    <source>
        <dbReference type="EMBL" id="RIE11425.1"/>
    </source>
</evidence>
<dbReference type="PANTHER" id="PTHR30352:SF5">
    <property type="entry name" value="PYRUVATE FORMATE-LYASE 1-ACTIVATING ENZYME"/>
    <property type="match status" value="1"/>
</dbReference>
<dbReference type="Proteomes" id="UP000266489">
    <property type="component" value="Unassembled WGS sequence"/>
</dbReference>
<sequence length="319" mass="35432">MLLAHGPQARHAMSLRCRGIMRFDRFSSPLGQPYVSEIEEVPLYHYLLGDSVLVLQVPGCPLRCPYCDRPLLARSQDWSPYDPDRIAEAMEQLGSEPGFAGVVWGGGEPSLHWDNVVECSRKVHEAGKKVVVATNGGLTADFLRDSPGTVDALLVRFKGFTEETYRTLGSPPGVLENSRALVERAIDAGIHVELMLDIARDTPAQEVEFSAMLAWIAQDLRRGVPLHLRAIAPEHGFTIRHGPDMPFLENLVESARRQHVSFVYLSNCHGHFFNNTMCPNCYSVVVDRTTRPLELPFVTDGKCGHCGTDLGLTLDQETR</sequence>
<name>A0A398D8P7_9BACT</name>
<keyword evidence="3 6" id="KW-0479">Metal-binding</keyword>
<keyword evidence="2 6" id="KW-0949">S-adenosyl-L-methionine</keyword>
<dbReference type="PANTHER" id="PTHR30352">
    <property type="entry name" value="PYRUVATE FORMATE-LYASE-ACTIVATING ENZYME"/>
    <property type="match status" value="1"/>
</dbReference>
<evidence type="ECO:0000256" key="4">
    <source>
        <dbReference type="ARBA" id="ARBA00023004"/>
    </source>
</evidence>
<dbReference type="SUPFAM" id="SSF102114">
    <property type="entry name" value="Radical SAM enzymes"/>
    <property type="match status" value="1"/>
</dbReference>
<dbReference type="Gene3D" id="3.20.20.70">
    <property type="entry name" value="Aldolase class I"/>
    <property type="match status" value="1"/>
</dbReference>
<evidence type="ECO:0000256" key="5">
    <source>
        <dbReference type="ARBA" id="ARBA00023014"/>
    </source>
</evidence>
<dbReference type="GO" id="GO:0046872">
    <property type="term" value="F:metal ion binding"/>
    <property type="evidence" value="ECO:0007669"/>
    <property type="project" value="UniProtKB-KW"/>
</dbReference>
<gene>
    <name evidence="8" type="ORF">SMC5_04510</name>
</gene>
<dbReference type="AlphaFoldDB" id="A0A398D8P7"/>
<dbReference type="EMBL" id="QXIU01000110">
    <property type="protein sequence ID" value="RIE11425.1"/>
    <property type="molecule type" value="Genomic_DNA"/>
</dbReference>
<keyword evidence="1" id="KW-0004">4Fe-4S</keyword>
<dbReference type="PROSITE" id="PS51918">
    <property type="entry name" value="RADICAL_SAM"/>
    <property type="match status" value="1"/>
</dbReference>
<keyword evidence="4 6" id="KW-0408">Iron</keyword>
<dbReference type="PIRSF" id="PIRSF004869">
    <property type="entry name" value="PflX_prd"/>
    <property type="match status" value="1"/>
</dbReference>
<feature type="binding site" evidence="6">
    <location>
        <position position="64"/>
    </location>
    <ligand>
        <name>[4Fe-4S] cluster</name>
        <dbReference type="ChEBI" id="CHEBI:49883"/>
        <note>4Fe-4S-S-AdoMet</note>
    </ligand>
</feature>
<evidence type="ECO:0000256" key="3">
    <source>
        <dbReference type="ARBA" id="ARBA00022723"/>
    </source>
</evidence>
<reference evidence="8 9" key="1">
    <citation type="submission" date="2018-09" db="EMBL/GenBank/DDBJ databases">
        <title>Discovery and Ecogenomic Context for Candidatus Cryosericales, a Global Caldiserica Order Active in Thawing Permafrost.</title>
        <authorList>
            <person name="Martinez M.A."/>
            <person name="Woodcroft B.J."/>
            <person name="Ignacio Espinoza J.C."/>
            <person name="Zayed A."/>
            <person name="Singleton C.M."/>
            <person name="Boyd J."/>
            <person name="Li Y.-F."/>
            <person name="Purvine S."/>
            <person name="Maughan H."/>
            <person name="Hodgkins S.B."/>
            <person name="Anderson D."/>
            <person name="Sederholm M."/>
            <person name="Temperton B."/>
            <person name="Saleska S.R."/>
            <person name="Tyson G.W."/>
            <person name="Rich V.I."/>
        </authorList>
    </citation>
    <scope>NUCLEOTIDE SEQUENCE [LARGE SCALE GENOMIC DNA]</scope>
    <source>
        <strain evidence="8 9">SMC5</strain>
    </source>
</reference>
<evidence type="ECO:0000256" key="1">
    <source>
        <dbReference type="ARBA" id="ARBA00022485"/>
    </source>
</evidence>
<feature type="binding site" evidence="6">
    <location>
        <position position="60"/>
    </location>
    <ligand>
        <name>[4Fe-4S] cluster</name>
        <dbReference type="ChEBI" id="CHEBI:49883"/>
        <note>4Fe-4S-S-AdoMet</note>
    </ligand>
</feature>
<dbReference type="OrthoDB" id="9787830at2"/>
<dbReference type="Pfam" id="PF04055">
    <property type="entry name" value="Radical_SAM"/>
    <property type="match status" value="1"/>
</dbReference>
<evidence type="ECO:0000256" key="2">
    <source>
        <dbReference type="ARBA" id="ARBA00022691"/>
    </source>
</evidence>
<dbReference type="InterPro" id="IPR007197">
    <property type="entry name" value="rSAM"/>
</dbReference>
<dbReference type="GO" id="GO:0051539">
    <property type="term" value="F:4 iron, 4 sulfur cluster binding"/>
    <property type="evidence" value="ECO:0007669"/>
    <property type="project" value="UniProtKB-KW"/>
</dbReference>
<dbReference type="InterPro" id="IPR034457">
    <property type="entry name" value="Organic_radical-activating"/>
</dbReference>
<dbReference type="GO" id="GO:0003824">
    <property type="term" value="F:catalytic activity"/>
    <property type="evidence" value="ECO:0007669"/>
    <property type="project" value="InterPro"/>
</dbReference>
<organism evidence="8 9">
    <name type="scientific">Candidatus Cryosericum odellii</name>
    <dbReference type="NCBI Taxonomy" id="2290917"/>
    <lineage>
        <taxon>Bacteria</taxon>
        <taxon>Pseudomonadati</taxon>
        <taxon>Caldisericota/Cryosericota group</taxon>
        <taxon>Candidatus Cryosericota</taxon>
        <taxon>Candidatus Cryosericia</taxon>
        <taxon>Candidatus Cryosericales</taxon>
        <taxon>Candidatus Cryosericaceae</taxon>
        <taxon>Candidatus Cryosericum</taxon>
    </lineage>
</organism>
<comment type="caution">
    <text evidence="8">The sequence shown here is derived from an EMBL/GenBank/DDBJ whole genome shotgun (WGS) entry which is preliminary data.</text>
</comment>
<proteinExistence type="predicted"/>
<dbReference type="InterPro" id="IPR058240">
    <property type="entry name" value="rSAM_sf"/>
</dbReference>
<dbReference type="InterPro" id="IPR006638">
    <property type="entry name" value="Elp3/MiaA/NifB-like_rSAM"/>
</dbReference>
<dbReference type="SFLD" id="SFLDS00029">
    <property type="entry name" value="Radical_SAM"/>
    <property type="match status" value="1"/>
</dbReference>
<accession>A0A398D8P7</accession>
<evidence type="ECO:0000259" key="7">
    <source>
        <dbReference type="PROSITE" id="PS51918"/>
    </source>
</evidence>
<keyword evidence="5 6" id="KW-0411">Iron-sulfur</keyword>
<evidence type="ECO:0000256" key="6">
    <source>
        <dbReference type="PIRSR" id="PIRSR004869-50"/>
    </source>
</evidence>
<protein>
    <submittedName>
        <fullName evidence="8">Radical SAM protein</fullName>
    </submittedName>
</protein>
<dbReference type="SMART" id="SM00729">
    <property type="entry name" value="Elp3"/>
    <property type="match status" value="1"/>
</dbReference>
<dbReference type="InterPro" id="IPR013785">
    <property type="entry name" value="Aldolase_TIM"/>
</dbReference>
<feature type="binding site" evidence="6">
    <location>
        <position position="67"/>
    </location>
    <ligand>
        <name>[4Fe-4S] cluster</name>
        <dbReference type="ChEBI" id="CHEBI:49883"/>
        <note>4Fe-4S-S-AdoMet</note>
    </ligand>
</feature>
<comment type="cofactor">
    <cofactor evidence="6">
        <name>[4Fe-4S] cluster</name>
        <dbReference type="ChEBI" id="CHEBI:49883"/>
    </cofactor>
    <text evidence="6">Binds 1 [4Fe-4S] cluster. The cluster is coordinated with 3 cysteines and an exchangeable S-adenosyl-L-methionine.</text>
</comment>
<evidence type="ECO:0000313" key="9">
    <source>
        <dbReference type="Proteomes" id="UP000266489"/>
    </source>
</evidence>
<dbReference type="CDD" id="cd01335">
    <property type="entry name" value="Radical_SAM"/>
    <property type="match status" value="1"/>
</dbReference>